<dbReference type="PANTHER" id="PTHR19304">
    <property type="entry name" value="CYCLIC-AMP RESPONSE ELEMENT BINDING PROTEIN"/>
    <property type="match status" value="1"/>
</dbReference>
<dbReference type="Pfam" id="PF00170">
    <property type="entry name" value="bZIP_1"/>
    <property type="match status" value="1"/>
</dbReference>
<dbReference type="SMART" id="SM00338">
    <property type="entry name" value="BRLZ"/>
    <property type="match status" value="1"/>
</dbReference>
<dbReference type="InterPro" id="IPR051027">
    <property type="entry name" value="bZIP_transcription_factors"/>
</dbReference>
<accession>A0A4P9ZRQ2</accession>
<dbReference type="InterPro" id="IPR004827">
    <property type="entry name" value="bZIP"/>
</dbReference>
<dbReference type="SUPFAM" id="SSF57959">
    <property type="entry name" value="Leucine zipper domain"/>
    <property type="match status" value="1"/>
</dbReference>
<dbReference type="PROSITE" id="PS00036">
    <property type="entry name" value="BZIP_BASIC"/>
    <property type="match status" value="1"/>
</dbReference>
<evidence type="ECO:0000256" key="3">
    <source>
        <dbReference type="ARBA" id="ARBA00023125"/>
    </source>
</evidence>
<evidence type="ECO:0000256" key="1">
    <source>
        <dbReference type="ARBA" id="ARBA00004123"/>
    </source>
</evidence>
<dbReference type="EMBL" id="ML002699">
    <property type="protein sequence ID" value="RKP36204.1"/>
    <property type="molecule type" value="Genomic_DNA"/>
</dbReference>
<keyword evidence="2" id="KW-0805">Transcription regulation</keyword>
<keyword evidence="5" id="KW-0539">Nucleus</keyword>
<evidence type="ECO:0000313" key="7">
    <source>
        <dbReference type="EMBL" id="RKP36204.1"/>
    </source>
</evidence>
<proteinExistence type="predicted"/>
<sequence length="64" mass="7740">RKRFLERNRIAASKCRQKKKQWIEELKTQSEVAVQRNKQLTYMIGQLRDEVLTLKNQLLAHRDC</sequence>
<name>A0A4P9ZRQ2_9FUNG</name>
<keyword evidence="4" id="KW-0804">Transcription</keyword>
<feature type="domain" description="BZIP" evidence="6">
    <location>
        <begin position="1"/>
        <end position="61"/>
    </location>
</feature>
<reference evidence="8" key="1">
    <citation type="journal article" date="2018" name="Nat. Microbiol.">
        <title>Leveraging single-cell genomics to expand the fungal tree of life.</title>
        <authorList>
            <person name="Ahrendt S.R."/>
            <person name="Quandt C.A."/>
            <person name="Ciobanu D."/>
            <person name="Clum A."/>
            <person name="Salamov A."/>
            <person name="Andreopoulos B."/>
            <person name="Cheng J.F."/>
            <person name="Woyke T."/>
            <person name="Pelin A."/>
            <person name="Henrissat B."/>
            <person name="Reynolds N.K."/>
            <person name="Benny G.L."/>
            <person name="Smith M.E."/>
            <person name="James T.Y."/>
            <person name="Grigoriev I.V."/>
        </authorList>
    </citation>
    <scope>NUCLEOTIDE SEQUENCE [LARGE SCALE GENOMIC DNA]</scope>
    <source>
        <strain evidence="8">RSA 468</strain>
    </source>
</reference>
<dbReference type="GO" id="GO:0003677">
    <property type="term" value="F:DNA binding"/>
    <property type="evidence" value="ECO:0007669"/>
    <property type="project" value="UniProtKB-KW"/>
</dbReference>
<evidence type="ECO:0000256" key="5">
    <source>
        <dbReference type="ARBA" id="ARBA00023242"/>
    </source>
</evidence>
<evidence type="ECO:0000313" key="8">
    <source>
        <dbReference type="Proteomes" id="UP000268162"/>
    </source>
</evidence>
<feature type="non-terminal residue" evidence="7">
    <location>
        <position position="64"/>
    </location>
</feature>
<dbReference type="STRING" id="215637.A0A4P9ZRQ2"/>
<dbReference type="CDD" id="cd14687">
    <property type="entry name" value="bZIP_ATF2"/>
    <property type="match status" value="1"/>
</dbReference>
<dbReference type="Gene3D" id="1.20.5.170">
    <property type="match status" value="1"/>
</dbReference>
<evidence type="ECO:0000256" key="2">
    <source>
        <dbReference type="ARBA" id="ARBA00023015"/>
    </source>
</evidence>
<gene>
    <name evidence="7" type="ORF">BJ085DRAFT_2216</name>
</gene>
<feature type="non-terminal residue" evidence="7">
    <location>
        <position position="1"/>
    </location>
</feature>
<dbReference type="Proteomes" id="UP000268162">
    <property type="component" value="Unassembled WGS sequence"/>
</dbReference>
<dbReference type="FunFam" id="1.20.5.170:FF:000053">
    <property type="entry name" value="BZIP transcription factor AtfA"/>
    <property type="match status" value="1"/>
</dbReference>
<organism evidence="7 8">
    <name type="scientific">Dimargaris cristalligena</name>
    <dbReference type="NCBI Taxonomy" id="215637"/>
    <lineage>
        <taxon>Eukaryota</taxon>
        <taxon>Fungi</taxon>
        <taxon>Fungi incertae sedis</taxon>
        <taxon>Zoopagomycota</taxon>
        <taxon>Kickxellomycotina</taxon>
        <taxon>Dimargaritomycetes</taxon>
        <taxon>Dimargaritales</taxon>
        <taxon>Dimargaritaceae</taxon>
        <taxon>Dimargaris</taxon>
    </lineage>
</organism>
<keyword evidence="8" id="KW-1185">Reference proteome</keyword>
<dbReference type="AlphaFoldDB" id="A0A4P9ZRQ2"/>
<keyword evidence="3" id="KW-0238">DNA-binding</keyword>
<evidence type="ECO:0000256" key="4">
    <source>
        <dbReference type="ARBA" id="ARBA00023163"/>
    </source>
</evidence>
<dbReference type="GO" id="GO:0003700">
    <property type="term" value="F:DNA-binding transcription factor activity"/>
    <property type="evidence" value="ECO:0007669"/>
    <property type="project" value="InterPro"/>
</dbReference>
<dbReference type="InterPro" id="IPR002112">
    <property type="entry name" value="Leuzip_Jun"/>
</dbReference>
<dbReference type="GO" id="GO:0005634">
    <property type="term" value="C:nucleus"/>
    <property type="evidence" value="ECO:0007669"/>
    <property type="project" value="UniProtKB-SubCell"/>
</dbReference>
<protein>
    <recommendedName>
        <fullName evidence="6">BZIP domain-containing protein</fullName>
    </recommendedName>
</protein>
<comment type="subcellular location">
    <subcellularLocation>
        <location evidence="1">Nucleus</location>
    </subcellularLocation>
</comment>
<dbReference type="InterPro" id="IPR046347">
    <property type="entry name" value="bZIP_sf"/>
</dbReference>
<evidence type="ECO:0000259" key="6">
    <source>
        <dbReference type="PROSITE" id="PS50217"/>
    </source>
</evidence>
<dbReference type="PROSITE" id="PS50217">
    <property type="entry name" value="BZIP"/>
    <property type="match status" value="1"/>
</dbReference>
<dbReference type="PRINTS" id="PR00043">
    <property type="entry name" value="LEUZIPPRJUN"/>
</dbReference>